<dbReference type="Pfam" id="PF02607">
    <property type="entry name" value="B12-binding_2"/>
    <property type="match status" value="1"/>
</dbReference>
<dbReference type="SUPFAM" id="SSF46955">
    <property type="entry name" value="Putative DNA-binding domain"/>
    <property type="match status" value="1"/>
</dbReference>
<dbReference type="InterPro" id="IPR041657">
    <property type="entry name" value="HTH_17"/>
</dbReference>
<dbReference type="InterPro" id="IPR036724">
    <property type="entry name" value="Cobalamin-bd_sf"/>
</dbReference>
<dbReference type="Pfam" id="PF12728">
    <property type="entry name" value="HTH_17"/>
    <property type="match status" value="1"/>
</dbReference>
<dbReference type="InterPro" id="IPR003759">
    <property type="entry name" value="Cbl-bd_cap"/>
</dbReference>
<sequence length="361" mass="39121">MHQGDVSLKTRQVAQALGVSASTVKRWVTEGKLPAARTVGNHRLIALSDAIAFARNQGMNLTQLEALAESYRSVQTAQTDRSNGHSGSVVVPPPSSWRGGFSTSLSRSEVASDVRAVAGSGSGSGVTLDDCDELFRVLIAGQSQEARDLVLRLHDHTRNAATLTEQLIEPVMRHIGDEWQRGALGIDQEHLASHIMCGIISELIRRVQTDRAFAHSATHAAPRPLALGATPENDWSTLPNLICELALLEQGWEVVNLGCNLPIDSLVRAARRERPNLVWLSASHLKDPLGFIKGIIRLGEHLKAQNAHLIVGGRAVTSEIRSKLVSDLTSDLGETVRVGHSMTDLVQSARELQSDPTWRTA</sequence>
<dbReference type="AlphaFoldDB" id="E8QXT5"/>
<dbReference type="SUPFAM" id="SSF52242">
    <property type="entry name" value="Cobalamin (vitamin B12)-binding domain"/>
    <property type="match status" value="1"/>
</dbReference>
<dbReference type="PROSITE" id="PS51332">
    <property type="entry name" value="B12_BINDING"/>
    <property type="match status" value="1"/>
</dbReference>
<reference key="1">
    <citation type="submission" date="2010-11" db="EMBL/GenBank/DDBJ databases">
        <title>The complete sequence of chromosome of Isophaera pallida ATCC 43644.</title>
        <authorList>
            <consortium name="US DOE Joint Genome Institute (JGI-PGF)"/>
            <person name="Lucas S."/>
            <person name="Copeland A."/>
            <person name="Lapidus A."/>
            <person name="Bruce D."/>
            <person name="Goodwin L."/>
            <person name="Pitluck S."/>
            <person name="Kyrpides N."/>
            <person name="Mavromatis K."/>
            <person name="Pagani I."/>
            <person name="Ivanova N."/>
            <person name="Saunders E."/>
            <person name="Brettin T."/>
            <person name="Detter J.C."/>
            <person name="Han C."/>
            <person name="Tapia R."/>
            <person name="Land M."/>
            <person name="Hauser L."/>
            <person name="Markowitz V."/>
            <person name="Cheng J.-F."/>
            <person name="Hugenholtz P."/>
            <person name="Woyke T."/>
            <person name="Wu D."/>
            <person name="Eisen J.A."/>
        </authorList>
    </citation>
    <scope>NUCLEOTIDE SEQUENCE</scope>
    <source>
        <strain>ATCC 43644</strain>
    </source>
</reference>
<dbReference type="Gene3D" id="1.10.1660.10">
    <property type="match status" value="1"/>
</dbReference>
<dbReference type="GO" id="GO:0003677">
    <property type="term" value="F:DNA binding"/>
    <property type="evidence" value="ECO:0007669"/>
    <property type="project" value="InterPro"/>
</dbReference>
<dbReference type="EMBL" id="CP002353">
    <property type="protein sequence ID" value="ADV64122.1"/>
    <property type="molecule type" value="Genomic_DNA"/>
</dbReference>
<evidence type="ECO:0000259" key="2">
    <source>
        <dbReference type="PROSITE" id="PS51332"/>
    </source>
</evidence>
<dbReference type="OrthoDB" id="271159at2"/>
<dbReference type="GO" id="GO:0046872">
    <property type="term" value="F:metal ion binding"/>
    <property type="evidence" value="ECO:0007669"/>
    <property type="project" value="InterPro"/>
</dbReference>
<dbReference type="HOGENOM" id="CLU_069772_0_0_0"/>
<accession>E8QXT5</accession>
<dbReference type="NCBIfam" id="TIGR01764">
    <property type="entry name" value="excise"/>
    <property type="match status" value="1"/>
</dbReference>
<dbReference type="CDD" id="cd04762">
    <property type="entry name" value="HTH_MerR-trunc"/>
    <property type="match status" value="1"/>
</dbReference>
<dbReference type="eggNOG" id="COG0789">
    <property type="taxonomic scope" value="Bacteria"/>
</dbReference>
<feature type="compositionally biased region" description="Polar residues" evidence="1">
    <location>
        <begin position="75"/>
        <end position="86"/>
    </location>
</feature>
<dbReference type="Gene3D" id="3.40.50.280">
    <property type="entry name" value="Cobalamin-binding domain"/>
    <property type="match status" value="1"/>
</dbReference>
<dbReference type="InParanoid" id="E8QXT5"/>
<dbReference type="Proteomes" id="UP000008631">
    <property type="component" value="Chromosome"/>
</dbReference>
<name>E8QXT5_ISOPI</name>
<dbReference type="InterPro" id="IPR010093">
    <property type="entry name" value="SinI_DNA-bd"/>
</dbReference>
<gene>
    <name evidence="3" type="ordered locus">Isop_3565</name>
</gene>
<protein>
    <submittedName>
        <fullName evidence="3">DNA binding domain protein, excisionase family</fullName>
    </submittedName>
</protein>
<dbReference type="InterPro" id="IPR009061">
    <property type="entry name" value="DNA-bd_dom_put_sf"/>
</dbReference>
<reference evidence="3 4" key="2">
    <citation type="journal article" date="2011" name="Stand. Genomic Sci.">
        <title>Complete genome sequence of Isosphaera pallida type strain (IS1B).</title>
        <authorList>
            <consortium name="US DOE Joint Genome Institute (JGI-PGF)"/>
            <person name="Goker M."/>
            <person name="Cleland D."/>
            <person name="Saunders E."/>
            <person name="Lapidus A."/>
            <person name="Nolan M."/>
            <person name="Lucas S."/>
            <person name="Hammon N."/>
            <person name="Deshpande S."/>
            <person name="Cheng J.F."/>
            <person name="Tapia R."/>
            <person name="Han C."/>
            <person name="Goodwin L."/>
            <person name="Pitluck S."/>
            <person name="Liolios K."/>
            <person name="Pagani I."/>
            <person name="Ivanova N."/>
            <person name="Mavromatis K."/>
            <person name="Pati A."/>
            <person name="Chen A."/>
            <person name="Palaniappan K."/>
            <person name="Land M."/>
            <person name="Hauser L."/>
            <person name="Chang Y.J."/>
            <person name="Jeffries C.D."/>
            <person name="Detter J.C."/>
            <person name="Beck B."/>
            <person name="Woyke T."/>
            <person name="Bristow J."/>
            <person name="Eisen J.A."/>
            <person name="Markowitz V."/>
            <person name="Hugenholtz P."/>
            <person name="Kyrpides N.C."/>
            <person name="Klenk H.P."/>
        </authorList>
    </citation>
    <scope>NUCLEOTIDE SEQUENCE [LARGE SCALE GENOMIC DNA]</scope>
    <source>
        <strain evidence="4">ATCC 43644 / DSM 9630 / IS1B</strain>
    </source>
</reference>
<dbReference type="InterPro" id="IPR006158">
    <property type="entry name" value="Cobalamin-bd"/>
</dbReference>
<proteinExistence type="predicted"/>
<evidence type="ECO:0000313" key="3">
    <source>
        <dbReference type="EMBL" id="ADV64122.1"/>
    </source>
</evidence>
<keyword evidence="4" id="KW-1185">Reference proteome</keyword>
<organism evidence="3 4">
    <name type="scientific">Isosphaera pallida (strain ATCC 43644 / DSM 9630 / IS1B)</name>
    <dbReference type="NCBI Taxonomy" id="575540"/>
    <lineage>
        <taxon>Bacteria</taxon>
        <taxon>Pseudomonadati</taxon>
        <taxon>Planctomycetota</taxon>
        <taxon>Planctomycetia</taxon>
        <taxon>Isosphaerales</taxon>
        <taxon>Isosphaeraceae</taxon>
        <taxon>Isosphaera</taxon>
    </lineage>
</organism>
<dbReference type="eggNOG" id="COG5012">
    <property type="taxonomic scope" value="Bacteria"/>
</dbReference>
<dbReference type="Gene3D" id="1.10.1240.10">
    <property type="entry name" value="Methionine synthase domain"/>
    <property type="match status" value="1"/>
</dbReference>
<dbReference type="InterPro" id="IPR036594">
    <property type="entry name" value="Meth_synthase_dom"/>
</dbReference>
<feature type="domain" description="B12-binding" evidence="2">
    <location>
        <begin position="223"/>
        <end position="356"/>
    </location>
</feature>
<dbReference type="KEGG" id="ipa:Isop_3565"/>
<dbReference type="STRING" id="575540.Isop_3565"/>
<feature type="region of interest" description="Disordered" evidence="1">
    <location>
        <begin position="75"/>
        <end position="95"/>
    </location>
</feature>
<evidence type="ECO:0000256" key="1">
    <source>
        <dbReference type="SAM" id="MobiDB-lite"/>
    </source>
</evidence>
<dbReference type="GO" id="GO:0031419">
    <property type="term" value="F:cobalamin binding"/>
    <property type="evidence" value="ECO:0007669"/>
    <property type="project" value="InterPro"/>
</dbReference>
<dbReference type="Pfam" id="PF02310">
    <property type="entry name" value="B12-binding"/>
    <property type="match status" value="1"/>
</dbReference>
<evidence type="ECO:0000313" key="4">
    <source>
        <dbReference type="Proteomes" id="UP000008631"/>
    </source>
</evidence>